<comment type="catalytic activity">
    <reaction evidence="1">
        <text>ATP + protein L-histidine = ADP + protein N-phospho-L-histidine.</text>
        <dbReference type="EC" id="2.7.13.3"/>
    </reaction>
</comment>
<dbReference type="GO" id="GO:0000155">
    <property type="term" value="F:phosphorelay sensor kinase activity"/>
    <property type="evidence" value="ECO:0007669"/>
    <property type="project" value="InterPro"/>
</dbReference>
<evidence type="ECO:0000256" key="1">
    <source>
        <dbReference type="ARBA" id="ARBA00000085"/>
    </source>
</evidence>
<dbReference type="Gene3D" id="1.10.287.130">
    <property type="match status" value="1"/>
</dbReference>
<feature type="coiled-coil region" evidence="4">
    <location>
        <begin position="117"/>
        <end position="151"/>
    </location>
</feature>
<keyword evidence="6" id="KW-0418">Kinase</keyword>
<comment type="caution">
    <text evidence="6">The sequence shown here is derived from an EMBL/GenBank/DDBJ whole genome shotgun (WGS) entry which is preliminary data.</text>
</comment>
<dbReference type="PANTHER" id="PTHR43065">
    <property type="entry name" value="SENSOR HISTIDINE KINASE"/>
    <property type="match status" value="1"/>
</dbReference>
<dbReference type="Proteomes" id="UP000420562">
    <property type="component" value="Unassembled WGS sequence"/>
</dbReference>
<dbReference type="InterPro" id="IPR003661">
    <property type="entry name" value="HisK_dim/P_dom"/>
</dbReference>
<dbReference type="SUPFAM" id="SSF55874">
    <property type="entry name" value="ATPase domain of HSP90 chaperone/DNA topoisomerase II/histidine kinase"/>
    <property type="match status" value="1"/>
</dbReference>
<dbReference type="SUPFAM" id="SSF47384">
    <property type="entry name" value="Homodimeric domain of signal transducing histidine kinase"/>
    <property type="match status" value="1"/>
</dbReference>
<dbReference type="Pfam" id="PF02518">
    <property type="entry name" value="HATPase_c"/>
    <property type="match status" value="1"/>
</dbReference>
<protein>
    <recommendedName>
        <fullName evidence="2">histidine kinase</fullName>
        <ecNumber evidence="2">2.7.13.3</ecNumber>
    </recommendedName>
</protein>
<reference evidence="6 7" key="1">
    <citation type="submission" date="2019-09" db="EMBL/GenBank/DDBJ databases">
        <title>Geobacter sp. Red96, a novel strain isolated from paddy soil.</title>
        <authorList>
            <person name="Xu Z."/>
            <person name="Masuda Y."/>
            <person name="Itoh H."/>
            <person name="Senoo K."/>
        </authorList>
    </citation>
    <scope>NUCLEOTIDE SEQUENCE [LARGE SCALE GENOMIC DNA]</scope>
    <source>
        <strain evidence="6 7">Red96</strain>
    </source>
</reference>
<evidence type="ECO:0000256" key="4">
    <source>
        <dbReference type="SAM" id="Coils"/>
    </source>
</evidence>
<feature type="domain" description="Histidine kinase" evidence="5">
    <location>
        <begin position="178"/>
        <end position="421"/>
    </location>
</feature>
<dbReference type="RefSeq" id="WP_151127710.1">
    <property type="nucleotide sequence ID" value="NZ_VZQZ01000003.1"/>
</dbReference>
<dbReference type="InterPro" id="IPR005467">
    <property type="entry name" value="His_kinase_dom"/>
</dbReference>
<dbReference type="AlphaFoldDB" id="A0A7J4ZS44"/>
<dbReference type="CDD" id="cd00082">
    <property type="entry name" value="HisKA"/>
    <property type="match status" value="1"/>
</dbReference>
<name>A0A7J4ZS44_9BACT</name>
<dbReference type="InterPro" id="IPR003594">
    <property type="entry name" value="HATPase_dom"/>
</dbReference>
<accession>A0A7J4ZS44</accession>
<dbReference type="PROSITE" id="PS50109">
    <property type="entry name" value="HIS_KIN"/>
    <property type="match status" value="1"/>
</dbReference>
<dbReference type="SMART" id="SM00387">
    <property type="entry name" value="HATPase_c"/>
    <property type="match status" value="1"/>
</dbReference>
<sequence length="424" mass="46010">MDRRLDFIVGREIGLRQLLNTADALMLLEGAVRAGACGGEIVAADGALLASCGDAGPWKVLRPILVEGEPVGALSLFGAGVTPLLEGVADMLHTALHTLVFGAMKRLLTSETHTAVINQTYDELLETNRRLAQSERQYRELAETLEIKVHERTKELSRAYAAMLQREKLASVGQLAAGMAHEINNPIGFVISNLATLQRYAAKLKEMLAFYRLGCESHLPPPLMNEANERRQELKIDFILNDLDELTAQSLDGAERVKKLVADLRGFSHVDEINEMPTDLNAELEQTLSVLGHEVREGTVIERRLAPIPRVTLRPALISLAFLNVIRNALQLKVPALVLAISTEAGQGQVRVRIADNGPGIPAGIRNRVFDPFFTTKDVGEGTGMGLNMAYQAVNSCGGTISLECPPGGGTIFTIALPEERDAS</sequence>
<keyword evidence="6" id="KW-0808">Transferase</keyword>
<keyword evidence="7" id="KW-1185">Reference proteome</keyword>
<keyword evidence="4" id="KW-0175">Coiled coil</keyword>
<evidence type="ECO:0000313" key="7">
    <source>
        <dbReference type="Proteomes" id="UP000420562"/>
    </source>
</evidence>
<organism evidence="6 7">
    <name type="scientific">Oryzomonas japonica</name>
    <dbReference type="NCBI Taxonomy" id="2603858"/>
    <lineage>
        <taxon>Bacteria</taxon>
        <taxon>Pseudomonadati</taxon>
        <taxon>Thermodesulfobacteriota</taxon>
        <taxon>Desulfuromonadia</taxon>
        <taxon>Geobacterales</taxon>
        <taxon>Geobacteraceae</taxon>
        <taxon>Oryzomonas</taxon>
    </lineage>
</organism>
<keyword evidence="3" id="KW-0597">Phosphoprotein</keyword>
<dbReference type="InterPro" id="IPR036890">
    <property type="entry name" value="HATPase_C_sf"/>
</dbReference>
<dbReference type="EC" id="2.7.13.3" evidence="2"/>
<dbReference type="SMART" id="SM00388">
    <property type="entry name" value="HisKA"/>
    <property type="match status" value="1"/>
</dbReference>
<dbReference type="EMBL" id="VZQZ01000003">
    <property type="protein sequence ID" value="KAB0666022.1"/>
    <property type="molecule type" value="Genomic_DNA"/>
</dbReference>
<evidence type="ECO:0000256" key="2">
    <source>
        <dbReference type="ARBA" id="ARBA00012438"/>
    </source>
</evidence>
<dbReference type="PANTHER" id="PTHR43065:SF50">
    <property type="entry name" value="HISTIDINE KINASE"/>
    <property type="match status" value="1"/>
</dbReference>
<dbReference type="Gene3D" id="3.30.565.10">
    <property type="entry name" value="Histidine kinase-like ATPase, C-terminal domain"/>
    <property type="match status" value="1"/>
</dbReference>
<evidence type="ECO:0000256" key="3">
    <source>
        <dbReference type="ARBA" id="ARBA00022553"/>
    </source>
</evidence>
<dbReference type="InterPro" id="IPR004358">
    <property type="entry name" value="Sig_transdc_His_kin-like_C"/>
</dbReference>
<evidence type="ECO:0000313" key="6">
    <source>
        <dbReference type="EMBL" id="KAB0666022.1"/>
    </source>
</evidence>
<dbReference type="PRINTS" id="PR00344">
    <property type="entry name" value="BCTRLSENSOR"/>
</dbReference>
<gene>
    <name evidence="6" type="ORF">F6V25_05975</name>
</gene>
<evidence type="ECO:0000259" key="5">
    <source>
        <dbReference type="PROSITE" id="PS50109"/>
    </source>
</evidence>
<proteinExistence type="predicted"/>
<dbReference type="InterPro" id="IPR036097">
    <property type="entry name" value="HisK_dim/P_sf"/>
</dbReference>